<evidence type="ECO:0000313" key="2">
    <source>
        <dbReference type="EMBL" id="CAH8247473.1"/>
    </source>
</evidence>
<evidence type="ECO:0000313" key="3">
    <source>
        <dbReference type="Proteomes" id="UP001154322"/>
    </source>
</evidence>
<comment type="caution">
    <text evidence="2">The sequence shown here is derived from an EMBL/GenBank/DDBJ whole genome shotgun (WGS) entry which is preliminary data.</text>
</comment>
<sequence length="102" mass="11828">MTDEKRKKLRLARLDSGKGRTYEKYYGRHLHRIIAEQKIGRPLKPGEVVHHINGNKRDNRLENLRVFASQKEHAAWHIAEEKFFKGTFLGRGGGADEKVHTP</sequence>
<keyword evidence="2" id="KW-0255">Endonuclease</keyword>
<dbReference type="Pfam" id="PF13392">
    <property type="entry name" value="HNH_3"/>
    <property type="match status" value="1"/>
</dbReference>
<dbReference type="SUPFAM" id="SSF54060">
    <property type="entry name" value="His-Me finger endonucleases"/>
    <property type="match status" value="1"/>
</dbReference>
<keyword evidence="3" id="KW-1185">Reference proteome</keyword>
<protein>
    <submittedName>
        <fullName evidence="2">HNH endonuclease</fullName>
    </submittedName>
</protein>
<accession>A0ABM9G7X6</accession>
<gene>
    <name evidence="2" type="ORF">WJ0W_004708</name>
</gene>
<feature type="domain" description="HNH nuclease" evidence="1">
    <location>
        <begin position="28"/>
        <end position="70"/>
    </location>
</feature>
<dbReference type="Gene3D" id="3.90.75.20">
    <property type="match status" value="1"/>
</dbReference>
<keyword evidence="2" id="KW-0378">Hydrolase</keyword>
<dbReference type="InterPro" id="IPR044925">
    <property type="entry name" value="His-Me_finger_sf"/>
</dbReference>
<dbReference type="EMBL" id="CALYLO010000007">
    <property type="protein sequence ID" value="CAH8247473.1"/>
    <property type="molecule type" value="Genomic_DNA"/>
</dbReference>
<reference evidence="2" key="1">
    <citation type="submission" date="2022-06" db="EMBL/GenBank/DDBJ databases">
        <authorList>
            <person name="Dietemann V."/>
            <person name="Ory F."/>
            <person name="Dainat B."/>
            <person name="Oberhansli S."/>
        </authorList>
    </citation>
    <scope>NUCLEOTIDE SEQUENCE</scope>
    <source>
        <strain evidence="2">Ena-SAMPLE-TAB-26-04-2022-14:26:32:270-5432</strain>
    </source>
</reference>
<dbReference type="RefSeq" id="WP_213430931.1">
    <property type="nucleotide sequence ID" value="NZ_AP031286.1"/>
</dbReference>
<proteinExistence type="predicted"/>
<name>A0ABM9G7X6_9BACL</name>
<dbReference type="InterPro" id="IPR003615">
    <property type="entry name" value="HNH_nuc"/>
</dbReference>
<keyword evidence="2" id="KW-0540">Nuclease</keyword>
<organism evidence="2 3">
    <name type="scientific">Paenibacillus melissococcoides</name>
    <dbReference type="NCBI Taxonomy" id="2912268"/>
    <lineage>
        <taxon>Bacteria</taxon>
        <taxon>Bacillati</taxon>
        <taxon>Bacillota</taxon>
        <taxon>Bacilli</taxon>
        <taxon>Bacillales</taxon>
        <taxon>Paenibacillaceae</taxon>
        <taxon>Paenibacillus</taxon>
    </lineage>
</organism>
<dbReference type="Proteomes" id="UP001154322">
    <property type="component" value="Unassembled WGS sequence"/>
</dbReference>
<evidence type="ECO:0000259" key="1">
    <source>
        <dbReference type="Pfam" id="PF13392"/>
    </source>
</evidence>
<dbReference type="GO" id="GO:0004519">
    <property type="term" value="F:endonuclease activity"/>
    <property type="evidence" value="ECO:0007669"/>
    <property type="project" value="UniProtKB-KW"/>
</dbReference>